<dbReference type="PANTHER" id="PTHR31374:SF124">
    <property type="entry name" value="OS04G0617350 PROTEIN"/>
    <property type="match status" value="1"/>
</dbReference>
<dbReference type="GO" id="GO:0009733">
    <property type="term" value="P:response to auxin"/>
    <property type="evidence" value="ECO:0007669"/>
    <property type="project" value="InterPro"/>
</dbReference>
<evidence type="ECO:0000313" key="3">
    <source>
        <dbReference type="Proteomes" id="UP000026961"/>
    </source>
</evidence>
<evidence type="ECO:0000313" key="2">
    <source>
        <dbReference type="EnsemblPlants" id="OGLUM04G25310.1"/>
    </source>
</evidence>
<comment type="similarity">
    <text evidence="1">Belongs to the ARG7 family.</text>
</comment>
<keyword evidence="3" id="KW-1185">Reference proteome</keyword>
<protein>
    <recommendedName>
        <fullName evidence="4">Auxin-responsive protein</fullName>
    </recommendedName>
</protein>
<dbReference type="InterPro" id="IPR003676">
    <property type="entry name" value="SAUR_fam"/>
</dbReference>
<proteinExistence type="inferred from homology"/>
<dbReference type="Pfam" id="PF02519">
    <property type="entry name" value="Auxin_inducible"/>
    <property type="match status" value="2"/>
</dbReference>
<organism evidence="2">
    <name type="scientific">Oryza glumipatula</name>
    <dbReference type="NCBI Taxonomy" id="40148"/>
    <lineage>
        <taxon>Eukaryota</taxon>
        <taxon>Viridiplantae</taxon>
        <taxon>Streptophyta</taxon>
        <taxon>Embryophyta</taxon>
        <taxon>Tracheophyta</taxon>
        <taxon>Spermatophyta</taxon>
        <taxon>Magnoliopsida</taxon>
        <taxon>Liliopsida</taxon>
        <taxon>Poales</taxon>
        <taxon>Poaceae</taxon>
        <taxon>BOP clade</taxon>
        <taxon>Oryzoideae</taxon>
        <taxon>Oryzeae</taxon>
        <taxon>Oryzinae</taxon>
        <taxon>Oryza</taxon>
    </lineage>
</organism>
<reference evidence="2" key="2">
    <citation type="submission" date="2018-05" db="EMBL/GenBank/DDBJ databases">
        <title>OgluRS3 (Oryza glumaepatula Reference Sequence Version 3).</title>
        <authorList>
            <person name="Zhang J."/>
            <person name="Kudrna D."/>
            <person name="Lee S."/>
            <person name="Talag J."/>
            <person name="Welchert J."/>
            <person name="Wing R.A."/>
        </authorList>
    </citation>
    <scope>NUCLEOTIDE SEQUENCE [LARGE SCALE GENOMIC DNA]</scope>
</reference>
<dbReference type="eggNOG" id="ENOG502R3N1">
    <property type="taxonomic scope" value="Eukaryota"/>
</dbReference>
<reference evidence="2" key="1">
    <citation type="submission" date="2015-04" db="UniProtKB">
        <authorList>
            <consortium name="EnsemblPlants"/>
        </authorList>
    </citation>
    <scope>IDENTIFICATION</scope>
</reference>
<sequence length="207" mass="21284">MGWRKRNDDGGGGGGAAVPRGCVALLLVGDGGGGGEEIRVVVEVRALGQPRVGMLLERAAGEYGYDQEGVLRVPCSADEFRRALAADAAAGARGKKKKKCSEYQTNNYLCGANNKITTAAAVPRGCVALLLVGNGGGGGDGDDGERVVVEVRALERPRVGALLEKAAREFGYDQKGVLRVPCSAGEFRQALTADGGAAAAGAPCRRR</sequence>
<dbReference type="EnsemblPlants" id="OGLUM04G25310.1">
    <property type="protein sequence ID" value="OGLUM04G25310.1"/>
    <property type="gene ID" value="OGLUM04G25310"/>
</dbReference>
<dbReference type="AlphaFoldDB" id="A0A0D9ZQQ7"/>
<evidence type="ECO:0000256" key="1">
    <source>
        <dbReference type="ARBA" id="ARBA00006974"/>
    </source>
</evidence>
<dbReference type="Gramene" id="OGLUM04G25310.1">
    <property type="protein sequence ID" value="OGLUM04G25310.1"/>
    <property type="gene ID" value="OGLUM04G25310"/>
</dbReference>
<accession>A0A0D9ZQQ7</accession>
<name>A0A0D9ZQQ7_9ORYZ</name>
<dbReference type="PANTHER" id="PTHR31374">
    <property type="entry name" value="AUXIN-INDUCED PROTEIN-LIKE-RELATED"/>
    <property type="match status" value="1"/>
</dbReference>
<dbReference type="Proteomes" id="UP000026961">
    <property type="component" value="Chromosome 4"/>
</dbReference>
<evidence type="ECO:0008006" key="4">
    <source>
        <dbReference type="Google" id="ProtNLM"/>
    </source>
</evidence>
<dbReference type="STRING" id="40148.A0A0D9ZQQ7"/>
<dbReference type="HOGENOM" id="CLU_075177_0_0_1"/>